<evidence type="ECO:0000313" key="3">
    <source>
        <dbReference type="Proteomes" id="UP000325577"/>
    </source>
</evidence>
<evidence type="ECO:0000313" key="2">
    <source>
        <dbReference type="EMBL" id="KAA8518620.1"/>
    </source>
</evidence>
<dbReference type="EMBL" id="CM018050">
    <property type="protein sequence ID" value="KAA8518620.1"/>
    <property type="molecule type" value="Genomic_DNA"/>
</dbReference>
<reference evidence="2 3" key="1">
    <citation type="submission" date="2019-09" db="EMBL/GenBank/DDBJ databases">
        <title>A chromosome-level genome assembly of the Chinese tupelo Nyssa sinensis.</title>
        <authorList>
            <person name="Yang X."/>
            <person name="Kang M."/>
            <person name="Yang Y."/>
            <person name="Xiong H."/>
            <person name="Wang M."/>
            <person name="Zhang Z."/>
            <person name="Wang Z."/>
            <person name="Wu H."/>
            <person name="Ma T."/>
            <person name="Liu J."/>
            <person name="Xi Z."/>
        </authorList>
    </citation>
    <scope>NUCLEOTIDE SEQUENCE [LARGE SCALE GENOMIC DNA]</scope>
    <source>
        <strain evidence="2">J267</strain>
        <tissue evidence="2">Leaf</tissue>
    </source>
</reference>
<feature type="transmembrane region" description="Helical" evidence="1">
    <location>
        <begin position="46"/>
        <end position="64"/>
    </location>
</feature>
<keyword evidence="3" id="KW-1185">Reference proteome</keyword>
<protein>
    <submittedName>
        <fullName evidence="2">Uncharacterized protein</fullName>
    </submittedName>
</protein>
<sequence length="67" mass="7895">MEKIEILAQVQHLLLAAKQRKVPAMSFHLHNRHQACLCIIKIANELALFWFFLLECILSNTLFLEQY</sequence>
<keyword evidence="1" id="KW-0472">Membrane</keyword>
<gene>
    <name evidence="2" type="ORF">F0562_016094</name>
</gene>
<accession>A0A5J4ZIV7</accession>
<name>A0A5J4ZIV7_9ASTE</name>
<dbReference type="Proteomes" id="UP000325577">
    <property type="component" value="Linkage Group LG7"/>
</dbReference>
<proteinExistence type="predicted"/>
<keyword evidence="1" id="KW-0812">Transmembrane</keyword>
<evidence type="ECO:0000256" key="1">
    <source>
        <dbReference type="SAM" id="Phobius"/>
    </source>
</evidence>
<organism evidence="2 3">
    <name type="scientific">Nyssa sinensis</name>
    <dbReference type="NCBI Taxonomy" id="561372"/>
    <lineage>
        <taxon>Eukaryota</taxon>
        <taxon>Viridiplantae</taxon>
        <taxon>Streptophyta</taxon>
        <taxon>Embryophyta</taxon>
        <taxon>Tracheophyta</taxon>
        <taxon>Spermatophyta</taxon>
        <taxon>Magnoliopsida</taxon>
        <taxon>eudicotyledons</taxon>
        <taxon>Gunneridae</taxon>
        <taxon>Pentapetalae</taxon>
        <taxon>asterids</taxon>
        <taxon>Cornales</taxon>
        <taxon>Nyssaceae</taxon>
        <taxon>Nyssa</taxon>
    </lineage>
</organism>
<dbReference type="AlphaFoldDB" id="A0A5J4ZIV7"/>
<keyword evidence="1" id="KW-1133">Transmembrane helix</keyword>